<reference evidence="1" key="1">
    <citation type="submission" date="2022-03" db="EMBL/GenBank/DDBJ databases">
        <title>Sea Food Isolates.</title>
        <authorList>
            <person name="Li c."/>
        </authorList>
    </citation>
    <scope>NUCLEOTIDE SEQUENCE</scope>
    <source>
        <strain evidence="1">19MO03SA05</strain>
    </source>
</reference>
<accession>A0AAU6VLM3</accession>
<proteinExistence type="predicted"/>
<sequence length="92" mass="11223">MKKRILHLPVKAVYFHQIKNGGKPFEFRLQTEYWRKRIENRDYDEVHIKMGYPKKGDLEKIVVRPWRGYEKQTITHEHFNNEPVEVFAIIVN</sequence>
<name>A0AAU6VLM3_UNCXX</name>
<dbReference type="AlphaFoldDB" id="A0AAU6VLM3"/>
<evidence type="ECO:0000313" key="1">
    <source>
        <dbReference type="EMBL" id="XAG86229.1"/>
    </source>
</evidence>
<organism evidence="1">
    <name type="scientific">bacterium 19MO03SA05</name>
    <dbReference type="NCBI Taxonomy" id="2920620"/>
    <lineage>
        <taxon>Bacteria</taxon>
    </lineage>
</organism>
<dbReference type="EMBL" id="CP095351">
    <property type="protein sequence ID" value="XAG86229.1"/>
    <property type="molecule type" value="Genomic_DNA"/>
</dbReference>
<protein>
    <submittedName>
        <fullName evidence="1">ASCH domain-containing protein</fullName>
    </submittedName>
</protein>
<gene>
    <name evidence="1" type="ORF">MRM63_13640</name>
</gene>